<accession>A0AAD5D642</accession>
<feature type="region of interest" description="Disordered" evidence="1">
    <location>
        <begin position="58"/>
        <end position="92"/>
    </location>
</feature>
<dbReference type="AlphaFoldDB" id="A0AAD5D642"/>
<name>A0AAD5D642_AMBAR</name>
<dbReference type="InterPro" id="IPR039291">
    <property type="entry name" value="At5g17165-like"/>
</dbReference>
<proteinExistence type="predicted"/>
<comment type="caution">
    <text evidence="2">The sequence shown here is derived from an EMBL/GenBank/DDBJ whole genome shotgun (WGS) entry which is preliminary data.</text>
</comment>
<sequence length="110" mass="12429">MAINWKITTRFINKIRTASAVDPNLILRRGLHVSYDKNVDDQVRPSVVPEEALTRTQPEKYWAPHPKTGVFGPEDEQNPVGSEPAAKNGSVLEQKAFFRPLEDLEKPTHP</sequence>
<dbReference type="PANTHER" id="PTHR35122">
    <property type="entry name" value="OSJNBA0093F12.14 PROTEIN"/>
    <property type="match status" value="1"/>
</dbReference>
<gene>
    <name evidence="2" type="ORF">M8C21_020185</name>
</gene>
<evidence type="ECO:0000256" key="1">
    <source>
        <dbReference type="SAM" id="MobiDB-lite"/>
    </source>
</evidence>
<protein>
    <submittedName>
        <fullName evidence="2">Uncharacterized protein</fullName>
    </submittedName>
</protein>
<dbReference type="EMBL" id="JAMZMK010002098">
    <property type="protein sequence ID" value="KAI7755018.1"/>
    <property type="molecule type" value="Genomic_DNA"/>
</dbReference>
<keyword evidence="3" id="KW-1185">Reference proteome</keyword>
<organism evidence="2 3">
    <name type="scientific">Ambrosia artemisiifolia</name>
    <name type="common">Common ragweed</name>
    <dbReference type="NCBI Taxonomy" id="4212"/>
    <lineage>
        <taxon>Eukaryota</taxon>
        <taxon>Viridiplantae</taxon>
        <taxon>Streptophyta</taxon>
        <taxon>Embryophyta</taxon>
        <taxon>Tracheophyta</taxon>
        <taxon>Spermatophyta</taxon>
        <taxon>Magnoliopsida</taxon>
        <taxon>eudicotyledons</taxon>
        <taxon>Gunneridae</taxon>
        <taxon>Pentapetalae</taxon>
        <taxon>asterids</taxon>
        <taxon>campanulids</taxon>
        <taxon>Asterales</taxon>
        <taxon>Asteraceae</taxon>
        <taxon>Asteroideae</taxon>
        <taxon>Heliantheae alliance</taxon>
        <taxon>Heliantheae</taxon>
        <taxon>Ambrosia</taxon>
    </lineage>
</organism>
<dbReference type="Pfam" id="PF22272">
    <property type="entry name" value="LEA_3b"/>
    <property type="match status" value="1"/>
</dbReference>
<dbReference type="PANTHER" id="PTHR35122:SF2">
    <property type="entry name" value="OS04G0598000 PROTEIN"/>
    <property type="match status" value="1"/>
</dbReference>
<reference evidence="2" key="1">
    <citation type="submission" date="2022-06" db="EMBL/GenBank/DDBJ databases">
        <title>Uncovering the hologenomic basis of an extraordinary plant invasion.</title>
        <authorList>
            <person name="Bieker V.C."/>
            <person name="Martin M.D."/>
            <person name="Gilbert T."/>
            <person name="Hodgins K."/>
            <person name="Battlay P."/>
            <person name="Petersen B."/>
            <person name="Wilson J."/>
        </authorList>
    </citation>
    <scope>NUCLEOTIDE SEQUENCE</scope>
    <source>
        <strain evidence="2">AA19_3_7</strain>
        <tissue evidence="2">Leaf</tissue>
    </source>
</reference>
<evidence type="ECO:0000313" key="2">
    <source>
        <dbReference type="EMBL" id="KAI7755018.1"/>
    </source>
</evidence>
<evidence type="ECO:0000313" key="3">
    <source>
        <dbReference type="Proteomes" id="UP001206925"/>
    </source>
</evidence>
<dbReference type="Proteomes" id="UP001206925">
    <property type="component" value="Unassembled WGS sequence"/>
</dbReference>